<name>A0A6V8LDZ8_9ACTN</name>
<dbReference type="Pfam" id="PF08922">
    <property type="entry name" value="DUF1905"/>
    <property type="match status" value="1"/>
</dbReference>
<reference evidence="1 2" key="2">
    <citation type="submission" date="2020-03" db="EMBL/GenBank/DDBJ databases">
        <authorList>
            <person name="Ichikawa N."/>
            <person name="Kimura A."/>
            <person name="Kitahashi Y."/>
            <person name="Uohara A."/>
        </authorList>
    </citation>
    <scope>NUCLEOTIDE SEQUENCE [LARGE SCALE GENOMIC DNA]</scope>
    <source>
        <strain evidence="1 2">NBRC 108638</strain>
    </source>
</reference>
<dbReference type="Proteomes" id="UP000482960">
    <property type="component" value="Unassembled WGS sequence"/>
</dbReference>
<gene>
    <name evidence="1" type="ORF">Prum_075120</name>
</gene>
<dbReference type="AlphaFoldDB" id="A0A6V8LDZ8"/>
<protein>
    <recommendedName>
        <fullName evidence="3">DUF1905 domain-containing protein</fullName>
    </recommendedName>
</protein>
<dbReference type="EMBL" id="BLPG01000001">
    <property type="protein sequence ID" value="GFJ93870.1"/>
    <property type="molecule type" value="Genomic_DNA"/>
</dbReference>
<evidence type="ECO:0000313" key="2">
    <source>
        <dbReference type="Proteomes" id="UP000482960"/>
    </source>
</evidence>
<sequence length="149" mass="16038">MKIRAELQATGRTTTGFEVPEALVDALGGGRHPKVAATINGYTFRTSIARMGDGFWLGVSAERRQAAGVQAGDVLDLEVELDTAPREVELPDDLAAALAGDPAAKAFWDTLSRSKQQWHVVQVTAAKKADTRASRVAKSVAMLRDHRAR</sequence>
<reference evidence="1 2" key="1">
    <citation type="submission" date="2020-03" db="EMBL/GenBank/DDBJ databases">
        <title>Whole genome shotgun sequence of Phytohabitans rumicis NBRC 108638.</title>
        <authorList>
            <person name="Komaki H."/>
            <person name="Tamura T."/>
        </authorList>
    </citation>
    <scope>NUCLEOTIDE SEQUENCE [LARGE SCALE GENOMIC DNA]</scope>
    <source>
        <strain evidence="1 2">NBRC 108638</strain>
    </source>
</reference>
<dbReference type="SUPFAM" id="SSF141694">
    <property type="entry name" value="AF2212/PG0164-like"/>
    <property type="match status" value="1"/>
</dbReference>
<accession>A0A6V8LDZ8</accession>
<dbReference type="InterPro" id="IPR037079">
    <property type="entry name" value="AF2212/PG0164-like_sf"/>
</dbReference>
<evidence type="ECO:0000313" key="1">
    <source>
        <dbReference type="EMBL" id="GFJ93870.1"/>
    </source>
</evidence>
<dbReference type="Gene3D" id="2.40.30.100">
    <property type="entry name" value="AF2212/PG0164-like"/>
    <property type="match status" value="1"/>
</dbReference>
<keyword evidence="2" id="KW-1185">Reference proteome</keyword>
<dbReference type="RefSeq" id="WP_173080717.1">
    <property type="nucleotide sequence ID" value="NZ_BAABJB010000001.1"/>
</dbReference>
<dbReference type="InterPro" id="IPR015018">
    <property type="entry name" value="DUF1905"/>
</dbReference>
<organism evidence="1 2">
    <name type="scientific">Phytohabitans rumicis</name>
    <dbReference type="NCBI Taxonomy" id="1076125"/>
    <lineage>
        <taxon>Bacteria</taxon>
        <taxon>Bacillati</taxon>
        <taxon>Actinomycetota</taxon>
        <taxon>Actinomycetes</taxon>
        <taxon>Micromonosporales</taxon>
        <taxon>Micromonosporaceae</taxon>
    </lineage>
</organism>
<dbReference type="Pfam" id="PF13376">
    <property type="entry name" value="OmdA"/>
    <property type="match status" value="1"/>
</dbReference>
<evidence type="ECO:0008006" key="3">
    <source>
        <dbReference type="Google" id="ProtNLM"/>
    </source>
</evidence>
<comment type="caution">
    <text evidence="1">The sequence shown here is derived from an EMBL/GenBank/DDBJ whole genome shotgun (WGS) entry which is preliminary data.</text>
</comment>
<proteinExistence type="predicted"/>